<feature type="non-terminal residue" evidence="1">
    <location>
        <position position="1"/>
    </location>
</feature>
<gene>
    <name evidence="1" type="ORF">LCGC14_2838890</name>
</gene>
<reference evidence="1" key="1">
    <citation type="journal article" date="2015" name="Nature">
        <title>Complex archaea that bridge the gap between prokaryotes and eukaryotes.</title>
        <authorList>
            <person name="Spang A."/>
            <person name="Saw J.H."/>
            <person name="Jorgensen S.L."/>
            <person name="Zaremba-Niedzwiedzka K."/>
            <person name="Martijn J."/>
            <person name="Lind A.E."/>
            <person name="van Eijk R."/>
            <person name="Schleper C."/>
            <person name="Guy L."/>
            <person name="Ettema T.J."/>
        </authorList>
    </citation>
    <scope>NUCLEOTIDE SEQUENCE</scope>
</reference>
<evidence type="ECO:0000313" key="1">
    <source>
        <dbReference type="EMBL" id="KKK78901.1"/>
    </source>
</evidence>
<proteinExistence type="predicted"/>
<dbReference type="EMBL" id="LAZR01054277">
    <property type="protein sequence ID" value="KKK78901.1"/>
    <property type="molecule type" value="Genomic_DNA"/>
</dbReference>
<sequence length="36" mass="4005">VVETVTKHLTRKYTKGHVTDSGVVLPYVYADSQTNP</sequence>
<accession>A0A0F9B2Z0</accession>
<dbReference type="AlphaFoldDB" id="A0A0F9B2Z0"/>
<name>A0A0F9B2Z0_9ZZZZ</name>
<organism evidence="1">
    <name type="scientific">marine sediment metagenome</name>
    <dbReference type="NCBI Taxonomy" id="412755"/>
    <lineage>
        <taxon>unclassified sequences</taxon>
        <taxon>metagenomes</taxon>
        <taxon>ecological metagenomes</taxon>
    </lineage>
</organism>
<protein>
    <submittedName>
        <fullName evidence="1">Uncharacterized protein</fullName>
    </submittedName>
</protein>
<comment type="caution">
    <text evidence="1">The sequence shown here is derived from an EMBL/GenBank/DDBJ whole genome shotgun (WGS) entry which is preliminary data.</text>
</comment>